<dbReference type="Proteomes" id="UP000052232">
    <property type="component" value="Unassembled WGS sequence"/>
</dbReference>
<comment type="catalytic activity">
    <reaction evidence="11">
        <text>mycophenolic acid O-acyl-beta-D-glucuronide + H2O = mycophenolate + D-glucuronate + H(+)</text>
        <dbReference type="Rhea" id="RHEA:34179"/>
        <dbReference type="ChEBI" id="CHEBI:15377"/>
        <dbReference type="ChEBI" id="CHEBI:15378"/>
        <dbReference type="ChEBI" id="CHEBI:58720"/>
        <dbReference type="ChEBI" id="CHEBI:62932"/>
        <dbReference type="ChEBI" id="CHEBI:66982"/>
        <dbReference type="EC" id="3.1.1.93"/>
    </reaction>
    <physiologicalReaction direction="left-to-right" evidence="11">
        <dbReference type="Rhea" id="RHEA:34180"/>
    </physiologicalReaction>
</comment>
<dbReference type="PANTHER" id="PTHR16138">
    <property type="entry name" value="MYCOPHENOLIC ACID ACYL-GLUCURONIDE ESTERASE, MITOCHONDRIAL"/>
    <property type="match status" value="1"/>
</dbReference>
<dbReference type="InterPro" id="IPR052382">
    <property type="entry name" value="ABHD10_acyl-thioesterase"/>
</dbReference>
<evidence type="ECO:0000256" key="1">
    <source>
        <dbReference type="ARBA" id="ARBA00012423"/>
    </source>
</evidence>
<dbReference type="InterPro" id="IPR022742">
    <property type="entry name" value="Hydrolase_4"/>
</dbReference>
<dbReference type="SUPFAM" id="SSF53474">
    <property type="entry name" value="alpha/beta-Hydrolases"/>
    <property type="match status" value="1"/>
</dbReference>
<dbReference type="EMBL" id="JACT01000004">
    <property type="protein sequence ID" value="KMS53908.1"/>
    <property type="molecule type" value="Genomic_DNA"/>
</dbReference>
<evidence type="ECO:0000256" key="5">
    <source>
        <dbReference type="ARBA" id="ARBA00039314"/>
    </source>
</evidence>
<reference evidence="13 14" key="1">
    <citation type="journal article" date="2015" name="G3 (Bethesda)">
        <title>Insights into Ongoing Evolution of the Hexachlorocyclohexane Catabolic Pathway from Comparative Genomics of Ten Sphingomonadaceae Strains.</title>
        <authorList>
            <person name="Pearce S.L."/>
            <person name="Oakeshott J.G."/>
            <person name="Pandey G."/>
        </authorList>
    </citation>
    <scope>NUCLEOTIDE SEQUENCE [LARGE SCALE GENOMIC DNA]</scope>
    <source>
        <strain evidence="13 14">LL01</strain>
    </source>
</reference>
<keyword evidence="3" id="KW-0809">Transit peptide</keyword>
<dbReference type="AlphaFoldDB" id="A0A0J7XS76"/>
<dbReference type="InterPro" id="IPR000073">
    <property type="entry name" value="AB_hydrolase_1"/>
</dbReference>
<dbReference type="PRINTS" id="PR00111">
    <property type="entry name" value="ABHYDROLASE"/>
</dbReference>
<dbReference type="GO" id="GO:0102390">
    <property type="term" value="F:mycophenolic acid acyl-glucuronide esterase activity"/>
    <property type="evidence" value="ECO:0007669"/>
    <property type="project" value="UniProtKB-EC"/>
</dbReference>
<evidence type="ECO:0000256" key="3">
    <source>
        <dbReference type="ARBA" id="ARBA00022946"/>
    </source>
</evidence>
<evidence type="ECO:0000256" key="8">
    <source>
        <dbReference type="ARBA" id="ARBA00042704"/>
    </source>
</evidence>
<keyword evidence="2 13" id="KW-0378">Hydrolase</keyword>
<evidence type="ECO:0000259" key="12">
    <source>
        <dbReference type="Pfam" id="PF12146"/>
    </source>
</evidence>
<accession>A0A0J7XS76</accession>
<name>A0A0J7XS76_9SPHN</name>
<evidence type="ECO:0000313" key="14">
    <source>
        <dbReference type="Proteomes" id="UP000052232"/>
    </source>
</evidence>
<sequence length="254" mass="27343">MNDIPATPPALFARPDGLRLAYRRQVGSGPTIVFLPGYMSDMEGGKAVALERWAVEQGRAMLRMDYAGCGASEGRFADGTLASWRDDVLLLLDALVEGPVVLVGSSMGGWLALLVALALPDRVVGLVGIAAAPDFTEWGFTDADKALLATEGRIEEPSPYGEDPYVTTLTFWQSGQALRLLEGAIAIDCPVRLLHGQQDRDVPWYVAVKTAGLVRSSDVQTLLIKDGDHRLSRDGDIALLIRTVADLAQKVDIL</sequence>
<evidence type="ECO:0000256" key="11">
    <source>
        <dbReference type="ARBA" id="ARBA00047972"/>
    </source>
</evidence>
<proteinExistence type="predicted"/>
<dbReference type="PANTHER" id="PTHR16138:SF7">
    <property type="entry name" value="PALMITOYL-PROTEIN THIOESTERASE ABHD10, MITOCHONDRIAL"/>
    <property type="match status" value="1"/>
</dbReference>
<evidence type="ECO:0000256" key="2">
    <source>
        <dbReference type="ARBA" id="ARBA00022801"/>
    </source>
</evidence>
<evidence type="ECO:0000256" key="4">
    <source>
        <dbReference type="ARBA" id="ARBA00039132"/>
    </source>
</evidence>
<dbReference type="PATRIC" id="fig|1420583.3.peg.3202"/>
<dbReference type="GO" id="GO:0008474">
    <property type="term" value="F:palmitoyl-(protein) hydrolase activity"/>
    <property type="evidence" value="ECO:0007669"/>
    <property type="project" value="UniProtKB-EC"/>
</dbReference>
<comment type="catalytic activity">
    <reaction evidence="10">
        <text>S-hexadecanoyl-L-cysteinyl-[protein] + H2O = L-cysteinyl-[protein] + hexadecanoate + H(+)</text>
        <dbReference type="Rhea" id="RHEA:19233"/>
        <dbReference type="Rhea" id="RHEA-COMP:10131"/>
        <dbReference type="Rhea" id="RHEA-COMP:11032"/>
        <dbReference type="ChEBI" id="CHEBI:7896"/>
        <dbReference type="ChEBI" id="CHEBI:15377"/>
        <dbReference type="ChEBI" id="CHEBI:15378"/>
        <dbReference type="ChEBI" id="CHEBI:29950"/>
        <dbReference type="ChEBI" id="CHEBI:74151"/>
        <dbReference type="EC" id="3.1.2.22"/>
    </reaction>
    <physiologicalReaction direction="left-to-right" evidence="10">
        <dbReference type="Rhea" id="RHEA:19234"/>
    </physiologicalReaction>
</comment>
<feature type="domain" description="Serine aminopeptidase S33" evidence="12">
    <location>
        <begin position="32"/>
        <end position="134"/>
    </location>
</feature>
<evidence type="ECO:0000313" key="13">
    <source>
        <dbReference type="EMBL" id="KMS53908.1"/>
    </source>
</evidence>
<protein>
    <recommendedName>
        <fullName evidence="5">Palmitoyl-protein thioesterase ABHD10, mitochondrial</fullName>
        <ecNumber evidence="4">3.1.1.93</ecNumber>
        <ecNumber evidence="1">3.1.2.22</ecNumber>
    </recommendedName>
    <alternativeName>
        <fullName evidence="7">Acyl-protein thioesterase ABHD10</fullName>
    </alternativeName>
    <alternativeName>
        <fullName evidence="8">Alpha/beta hydrolase domain-containing protein 10</fullName>
    </alternativeName>
    <alternativeName>
        <fullName evidence="6">Mycophenolic acid acyl-glucuronide esterase, mitochondrial</fullName>
    </alternativeName>
</protein>
<dbReference type="Gene3D" id="3.40.50.1820">
    <property type="entry name" value="alpha/beta hydrolase"/>
    <property type="match status" value="1"/>
</dbReference>
<organism evidence="13 14">
    <name type="scientific">Sphingobium cupriresistens LL01</name>
    <dbReference type="NCBI Taxonomy" id="1420583"/>
    <lineage>
        <taxon>Bacteria</taxon>
        <taxon>Pseudomonadati</taxon>
        <taxon>Pseudomonadota</taxon>
        <taxon>Alphaproteobacteria</taxon>
        <taxon>Sphingomonadales</taxon>
        <taxon>Sphingomonadaceae</taxon>
        <taxon>Sphingobium</taxon>
    </lineage>
</organism>
<evidence type="ECO:0000256" key="10">
    <source>
        <dbReference type="ARBA" id="ARBA00047409"/>
    </source>
</evidence>
<evidence type="ECO:0000256" key="6">
    <source>
        <dbReference type="ARBA" id="ARBA00041520"/>
    </source>
</evidence>
<dbReference type="EC" id="3.1.2.22" evidence="1"/>
<comment type="function">
    <text evidence="9">Acts as an acyl-protein thioesterase that hydrolyzes fatty acids from acylated residues in proteins. Regulates the mitochondrial S-depalmitoylation of the nucleophilic active site residue of peroxiredoxin-5/PRDX5, a key antioxidant protein, therefore modulating mitochondrial antioxidant ability. Also catalyzes the deglucuronidation of mycophenolic acid acyl-glucuronide, an active metabolite of the immunosuppressant drug mycophenolate.</text>
</comment>
<evidence type="ECO:0000256" key="9">
    <source>
        <dbReference type="ARBA" id="ARBA00046047"/>
    </source>
</evidence>
<dbReference type="GO" id="GO:0004553">
    <property type="term" value="F:hydrolase activity, hydrolyzing O-glycosyl compounds"/>
    <property type="evidence" value="ECO:0007669"/>
    <property type="project" value="TreeGrafter"/>
</dbReference>
<dbReference type="Pfam" id="PF12146">
    <property type="entry name" value="Hydrolase_4"/>
    <property type="match status" value="1"/>
</dbReference>
<dbReference type="STRING" id="1420583.V473_16995"/>
<evidence type="ECO:0000256" key="7">
    <source>
        <dbReference type="ARBA" id="ARBA00042645"/>
    </source>
</evidence>
<keyword evidence="14" id="KW-1185">Reference proteome</keyword>
<gene>
    <name evidence="13" type="ORF">V473_16995</name>
</gene>
<dbReference type="EC" id="3.1.1.93" evidence="4"/>
<dbReference type="InterPro" id="IPR029058">
    <property type="entry name" value="AB_hydrolase_fold"/>
</dbReference>
<comment type="caution">
    <text evidence="13">The sequence shown here is derived from an EMBL/GenBank/DDBJ whole genome shotgun (WGS) entry which is preliminary data.</text>
</comment>